<dbReference type="OrthoDB" id="3533395at2759"/>
<name>A0A162XDX4_DIDRA</name>
<keyword evidence="4" id="KW-1185">Reference proteome</keyword>
<gene>
    <name evidence="3" type="ORF">ST47_g9402</name>
</gene>
<evidence type="ECO:0000313" key="3">
    <source>
        <dbReference type="EMBL" id="KZM19492.1"/>
    </source>
</evidence>
<dbReference type="Pfam" id="PF24580">
    <property type="entry name" value="DUF7607"/>
    <property type="match status" value="1"/>
</dbReference>
<comment type="caution">
    <text evidence="3">The sequence shown here is derived from an EMBL/GenBank/DDBJ whole genome shotgun (WGS) entry which is preliminary data.</text>
</comment>
<reference evidence="3 4" key="1">
    <citation type="journal article" date="2016" name="Sci. Rep.">
        <title>Draft genome sequencing and secretome analysis of fungal phytopathogen Ascochyta rabiei provides insight into the necrotrophic effector repertoire.</title>
        <authorList>
            <person name="Verma S."/>
            <person name="Gazara R.K."/>
            <person name="Nizam S."/>
            <person name="Parween S."/>
            <person name="Chattopadhyay D."/>
            <person name="Verma P.K."/>
        </authorList>
    </citation>
    <scope>NUCLEOTIDE SEQUENCE [LARGE SCALE GENOMIC DNA]</scope>
    <source>
        <strain evidence="3 4">ArDII</strain>
    </source>
</reference>
<feature type="compositionally biased region" description="Acidic residues" evidence="1">
    <location>
        <begin position="114"/>
        <end position="127"/>
    </location>
</feature>
<feature type="region of interest" description="Disordered" evidence="1">
    <location>
        <begin position="114"/>
        <end position="140"/>
    </location>
</feature>
<evidence type="ECO:0000256" key="1">
    <source>
        <dbReference type="SAM" id="MobiDB-lite"/>
    </source>
</evidence>
<protein>
    <recommendedName>
        <fullName evidence="2">DUF7607 domain-containing protein</fullName>
    </recommendedName>
</protein>
<evidence type="ECO:0000259" key="2">
    <source>
        <dbReference type="Pfam" id="PF24580"/>
    </source>
</evidence>
<evidence type="ECO:0000313" key="4">
    <source>
        <dbReference type="Proteomes" id="UP000076837"/>
    </source>
</evidence>
<dbReference type="STRING" id="5454.A0A162XDX4"/>
<feature type="compositionally biased region" description="Polar residues" evidence="1">
    <location>
        <begin position="60"/>
        <end position="69"/>
    </location>
</feature>
<feature type="region of interest" description="Disordered" evidence="1">
    <location>
        <begin position="1"/>
        <end position="70"/>
    </location>
</feature>
<feature type="region of interest" description="Disordered" evidence="1">
    <location>
        <begin position="296"/>
        <end position="340"/>
    </location>
</feature>
<dbReference type="Proteomes" id="UP000076837">
    <property type="component" value="Unassembled WGS sequence"/>
</dbReference>
<dbReference type="InterPro" id="IPR056026">
    <property type="entry name" value="DUF7607"/>
</dbReference>
<dbReference type="AlphaFoldDB" id="A0A162XDX4"/>
<accession>A0A162XDX4</accession>
<dbReference type="EMBL" id="JYNV01000291">
    <property type="protein sequence ID" value="KZM19492.1"/>
    <property type="molecule type" value="Genomic_DNA"/>
</dbReference>
<proteinExistence type="predicted"/>
<feature type="domain" description="DUF7607" evidence="2">
    <location>
        <begin position="140"/>
        <end position="257"/>
    </location>
</feature>
<sequence>MSWPTPTAGGRALQLANDCPPETSDSMGEHNPDGRKRRRIAPINHTLAPSTAYPQLENAEPSSAYNAPSQAPLGNWDYLAKWQAEDTSIVELEDLGEDDHYSHVDNYLSEVMEEMDHESEDQDDSPAEDSTPRPSKLSSDRVTEIINECIEVYTNAWEPGKGETEHKYETGESEALVVYDTVAMRKEAQAAGRQDVLVEKYQLEAEYYRQRLDRLCDEISKDPGDAVAGVKMKCRNLEVTVELFERANWLASIYDASSDADSGNELRDGDSVVSNNALLPATQLFGRLQGRSSPFEVIDLGTPSDSSDPETDHEVLKDSSAMPARSNERRGHGRQTHSLVPEPISADIVEIPSPVASAVVFTTMRPGTPLGSAPEHASVATVSRWSWPQLTDTQDRKRVVSKAICDLSSTQREMIRQRLQNVGRANMIREIPACVDMLLCGDARMPGVLPQDLPKIVTFTKLFLCWWFCGNYLSEDLSKLQLEKLARCLRRDSADPTTFCDYVSTVFSTTFSHAALSNPMQPSQAEIIELSDDDEPLPQPLQR</sequence>
<organism evidence="3 4">
    <name type="scientific">Didymella rabiei</name>
    <name type="common">Chickpea ascochyta blight fungus</name>
    <name type="synonym">Mycosphaerella rabiei</name>
    <dbReference type="NCBI Taxonomy" id="5454"/>
    <lineage>
        <taxon>Eukaryota</taxon>
        <taxon>Fungi</taxon>
        <taxon>Dikarya</taxon>
        <taxon>Ascomycota</taxon>
        <taxon>Pezizomycotina</taxon>
        <taxon>Dothideomycetes</taxon>
        <taxon>Pleosporomycetidae</taxon>
        <taxon>Pleosporales</taxon>
        <taxon>Pleosporineae</taxon>
        <taxon>Didymellaceae</taxon>
        <taxon>Ascochyta</taxon>
    </lineage>
</organism>